<dbReference type="PANTHER" id="PTHR43441">
    <property type="entry name" value="RIBOSOMAL-PROTEIN-SERINE ACETYLTRANSFERASE"/>
    <property type="match status" value="1"/>
</dbReference>
<dbReference type="GO" id="GO:0005737">
    <property type="term" value="C:cytoplasm"/>
    <property type="evidence" value="ECO:0007669"/>
    <property type="project" value="TreeGrafter"/>
</dbReference>
<proteinExistence type="predicted"/>
<name>A0A7W8ANJ8_STRST</name>
<accession>A0A7W8ANJ8</accession>
<organism evidence="2 3">
    <name type="scientific">Streptomyces spectabilis</name>
    <dbReference type="NCBI Taxonomy" id="68270"/>
    <lineage>
        <taxon>Bacteria</taxon>
        <taxon>Bacillati</taxon>
        <taxon>Actinomycetota</taxon>
        <taxon>Actinomycetes</taxon>
        <taxon>Kitasatosporales</taxon>
        <taxon>Streptomycetaceae</taxon>
        <taxon>Streptomyces</taxon>
    </lineage>
</organism>
<dbReference type="Gene3D" id="3.40.630.30">
    <property type="match status" value="1"/>
</dbReference>
<evidence type="ECO:0000313" key="3">
    <source>
        <dbReference type="Proteomes" id="UP000549009"/>
    </source>
</evidence>
<dbReference type="GO" id="GO:0008999">
    <property type="term" value="F:protein-N-terminal-alanine acetyltransferase activity"/>
    <property type="evidence" value="ECO:0007669"/>
    <property type="project" value="TreeGrafter"/>
</dbReference>
<dbReference type="Pfam" id="PF13302">
    <property type="entry name" value="Acetyltransf_3"/>
    <property type="match status" value="1"/>
</dbReference>
<dbReference type="RefSeq" id="WP_229879565.1">
    <property type="nucleotide sequence ID" value="NZ_BMSQ01000024.1"/>
</dbReference>
<dbReference type="SUPFAM" id="SSF55729">
    <property type="entry name" value="Acyl-CoA N-acyltransferases (Nat)"/>
    <property type="match status" value="1"/>
</dbReference>
<dbReference type="EMBL" id="JACHJD010000001">
    <property type="protein sequence ID" value="MBB5101673.1"/>
    <property type="molecule type" value="Genomic_DNA"/>
</dbReference>
<keyword evidence="3" id="KW-1185">Reference proteome</keyword>
<comment type="caution">
    <text evidence="2">The sequence shown here is derived from an EMBL/GenBank/DDBJ whole genome shotgun (WGS) entry which is preliminary data.</text>
</comment>
<dbReference type="PANTHER" id="PTHR43441:SF10">
    <property type="entry name" value="ACETYLTRANSFERASE"/>
    <property type="match status" value="1"/>
</dbReference>
<dbReference type="AlphaFoldDB" id="A0A7W8ANJ8"/>
<reference evidence="2 3" key="1">
    <citation type="submission" date="2020-08" db="EMBL/GenBank/DDBJ databases">
        <title>Genomic Encyclopedia of Type Strains, Phase III (KMG-III): the genomes of soil and plant-associated and newly described type strains.</title>
        <authorList>
            <person name="Whitman W."/>
        </authorList>
    </citation>
    <scope>NUCLEOTIDE SEQUENCE [LARGE SCALE GENOMIC DNA]</scope>
    <source>
        <strain evidence="2 3">CECT 3146</strain>
    </source>
</reference>
<dbReference type="GO" id="GO:1990189">
    <property type="term" value="F:protein N-terminal-serine acetyltransferase activity"/>
    <property type="evidence" value="ECO:0007669"/>
    <property type="project" value="TreeGrafter"/>
</dbReference>
<feature type="domain" description="N-acetyltransferase" evidence="1">
    <location>
        <begin position="18"/>
        <end position="161"/>
    </location>
</feature>
<gene>
    <name evidence="2" type="ORF">FHS40_000726</name>
</gene>
<protein>
    <submittedName>
        <fullName evidence="2">RimJ/RimL family protein N-acetyltransferase</fullName>
    </submittedName>
</protein>
<dbReference type="InterPro" id="IPR016181">
    <property type="entry name" value="Acyl_CoA_acyltransferase"/>
</dbReference>
<dbReference type="Proteomes" id="UP000549009">
    <property type="component" value="Unassembled WGS sequence"/>
</dbReference>
<dbReference type="InterPro" id="IPR051908">
    <property type="entry name" value="Ribosomal_N-acetyltransferase"/>
</dbReference>
<keyword evidence="2" id="KW-0808">Transferase</keyword>
<evidence type="ECO:0000259" key="1">
    <source>
        <dbReference type="Pfam" id="PF13302"/>
    </source>
</evidence>
<dbReference type="InterPro" id="IPR000182">
    <property type="entry name" value="GNAT_dom"/>
</dbReference>
<evidence type="ECO:0000313" key="2">
    <source>
        <dbReference type="EMBL" id="MBB5101673.1"/>
    </source>
</evidence>
<sequence length="180" mass="18981">MTRPAARPVVPEPLDTDRLVLEPLRLAHAEEMAAVLADPALHAFIGGAPDDLDALRARYARMLAGSPEPGVSWCNWVVRVRADDRLAGTVQATVTPGPGPGELTADVAWVVGTPWQGRGIAAEAARALTGWLLGHPEVMSVSAHIHPEHAASAGVARAAGLAPTAERQAGEVKWRLVREP</sequence>